<dbReference type="SUPFAM" id="SSF53067">
    <property type="entry name" value="Actin-like ATPase domain"/>
    <property type="match status" value="2"/>
</dbReference>
<comment type="similarity">
    <text evidence="1">Belongs to the heat shock protein 70 family.</text>
</comment>
<dbReference type="InterPro" id="IPR013126">
    <property type="entry name" value="Hsp_70_fam"/>
</dbReference>
<evidence type="ECO:0008006" key="6">
    <source>
        <dbReference type="Google" id="ProtNLM"/>
    </source>
</evidence>
<organism evidence="4 5">
    <name type="scientific">Characodon lateralis</name>
    <dbReference type="NCBI Taxonomy" id="208331"/>
    <lineage>
        <taxon>Eukaryota</taxon>
        <taxon>Metazoa</taxon>
        <taxon>Chordata</taxon>
        <taxon>Craniata</taxon>
        <taxon>Vertebrata</taxon>
        <taxon>Euteleostomi</taxon>
        <taxon>Actinopterygii</taxon>
        <taxon>Neopterygii</taxon>
        <taxon>Teleostei</taxon>
        <taxon>Neoteleostei</taxon>
        <taxon>Acanthomorphata</taxon>
        <taxon>Ovalentaria</taxon>
        <taxon>Atherinomorphae</taxon>
        <taxon>Cyprinodontiformes</taxon>
        <taxon>Goodeidae</taxon>
        <taxon>Characodon</taxon>
    </lineage>
</organism>
<evidence type="ECO:0000313" key="4">
    <source>
        <dbReference type="EMBL" id="MED6271927.1"/>
    </source>
</evidence>
<dbReference type="PANTHER" id="PTHR14187:SF5">
    <property type="entry name" value="HEAT SHOCK 70 KDA PROTEIN 12A"/>
    <property type="match status" value="1"/>
</dbReference>
<reference evidence="4 5" key="1">
    <citation type="submission" date="2021-06" db="EMBL/GenBank/DDBJ databases">
        <authorList>
            <person name="Palmer J.M."/>
        </authorList>
    </citation>
    <scope>NUCLEOTIDE SEQUENCE [LARGE SCALE GENOMIC DNA]</scope>
    <source>
        <strain evidence="4 5">CL_MEX2019</strain>
        <tissue evidence="4">Muscle</tissue>
    </source>
</reference>
<dbReference type="InterPro" id="IPR043129">
    <property type="entry name" value="ATPase_NBD"/>
</dbReference>
<evidence type="ECO:0000256" key="2">
    <source>
        <dbReference type="ARBA" id="ARBA00022741"/>
    </source>
</evidence>
<dbReference type="EMBL" id="JAHUTJ010019258">
    <property type="protein sequence ID" value="MED6271927.1"/>
    <property type="molecule type" value="Genomic_DNA"/>
</dbReference>
<gene>
    <name evidence="4" type="ORF">CHARACLAT_025138</name>
</gene>
<keyword evidence="3" id="KW-0067">ATP-binding</keyword>
<name>A0ABU7DAE0_9TELE</name>
<accession>A0ABU7DAE0</accession>
<dbReference type="PANTHER" id="PTHR14187">
    <property type="entry name" value="ALPHA KINASE/ELONGATION FACTOR 2 KINASE"/>
    <property type="match status" value="1"/>
</dbReference>
<keyword evidence="5" id="KW-1185">Reference proteome</keyword>
<comment type="caution">
    <text evidence="4">The sequence shown here is derived from an EMBL/GenBank/DDBJ whole genome shotgun (WGS) entry which is preliminary data.</text>
</comment>
<evidence type="ECO:0000313" key="5">
    <source>
        <dbReference type="Proteomes" id="UP001352852"/>
    </source>
</evidence>
<dbReference type="Pfam" id="PF00012">
    <property type="entry name" value="HSP70"/>
    <property type="match status" value="1"/>
</dbReference>
<evidence type="ECO:0000256" key="1">
    <source>
        <dbReference type="ARBA" id="ARBA00007381"/>
    </source>
</evidence>
<evidence type="ECO:0000256" key="3">
    <source>
        <dbReference type="ARBA" id="ARBA00022840"/>
    </source>
</evidence>
<sequence length="596" mass="66953">MGDSFVIAIDFGTTFSGYAFNITASGEESEPRLKRWGKEYGMETPKTPTCILFNENKEFLNFGYEAKTAYINMNRVDSKKHYFFEDFKMVLYDRELTSNLKIKAANGGSMKALKVFSESLRFLQEDALRTISSTTGQKKFLASDFIWVLTVPAIWDPSAKQFMREAAIQAGIVTKGTEEQLVIALEPEAASIWCKKLSSDGFITGNHISESLDQCPGTQYIVVDCGGGTIDITVHEVLEGGALKELHKVSGNDLGGQTVDRKFKKFLKEILPDGVWDEYEQNYPSAVQRIMREFTFLKQADKDVQFSCPYSLGSLAKQKSENFVNSDLGASWDGEFIKISRDKLRSLFDESLEGITQNLREIFNRGLHIEYILLVGGYAQSQILQQHITGQFGHLCKFLCPFRAQEAVMRGAVEFGRNPKVVVSRISSYTYGFAVWEKFDQSKHKEEKKYAANGVEWSRDIFRKLVEEGEDLGSDDTREFLCSPARADQAEMKIRFYSSVKKHPLYVDEWGAEKVGLFTVDMTGGGKVKLEIRFGSTEITATGTNQISGKKQTIKMNFMTTDRECVIDDDAEDDLSAGSSTQIVHECIVDGADEAT</sequence>
<dbReference type="Proteomes" id="UP001352852">
    <property type="component" value="Unassembled WGS sequence"/>
</dbReference>
<protein>
    <recommendedName>
        <fullName evidence="6">Heat shock 70 kDa protein 12A</fullName>
    </recommendedName>
</protein>
<proteinExistence type="inferred from homology"/>
<keyword evidence="2" id="KW-0547">Nucleotide-binding</keyword>
<dbReference type="Gene3D" id="3.30.420.40">
    <property type="match status" value="2"/>
</dbReference>
<dbReference type="CDD" id="cd10229">
    <property type="entry name" value="ASKHA_NBD_HSP70_HSPA12"/>
    <property type="match status" value="1"/>
</dbReference>